<name>A0A0A9F208_ARUDO</name>
<proteinExistence type="predicted"/>
<dbReference type="SUPFAM" id="SSF81383">
    <property type="entry name" value="F-box domain"/>
    <property type="match status" value="1"/>
</dbReference>
<evidence type="ECO:0000259" key="1">
    <source>
        <dbReference type="Pfam" id="PF00646"/>
    </source>
</evidence>
<accession>A0A0A9F208</accession>
<organism evidence="2">
    <name type="scientific">Arundo donax</name>
    <name type="common">Giant reed</name>
    <name type="synonym">Donax arundinaceus</name>
    <dbReference type="NCBI Taxonomy" id="35708"/>
    <lineage>
        <taxon>Eukaryota</taxon>
        <taxon>Viridiplantae</taxon>
        <taxon>Streptophyta</taxon>
        <taxon>Embryophyta</taxon>
        <taxon>Tracheophyta</taxon>
        <taxon>Spermatophyta</taxon>
        <taxon>Magnoliopsida</taxon>
        <taxon>Liliopsida</taxon>
        <taxon>Poales</taxon>
        <taxon>Poaceae</taxon>
        <taxon>PACMAD clade</taxon>
        <taxon>Arundinoideae</taxon>
        <taxon>Arundineae</taxon>
        <taxon>Arundo</taxon>
    </lineage>
</organism>
<dbReference type="InterPro" id="IPR036047">
    <property type="entry name" value="F-box-like_dom_sf"/>
</dbReference>
<dbReference type="PANTHER" id="PTHR32133:SF377">
    <property type="entry name" value="F-BOX DOMAIN CONTAINING PROTEIN"/>
    <property type="match status" value="1"/>
</dbReference>
<dbReference type="Pfam" id="PF00646">
    <property type="entry name" value="F-box"/>
    <property type="match status" value="1"/>
</dbReference>
<sequence>MALRRCPTSPPPLEPATPLDDEDLLAEILLRLPPLPSSLPRAAAVSRRWRRIVTDAGFRRRFRSHHGKAPLLGFFDRYGSFIPTVEAPDRVPARFSMGGWEVVGCRHGLVLCKKALQFQVIDPMTGDRSVIPAVEGELLLLMAKAVVAGIDRRSFRLVVVFNDYDRIRFSASIYSSDSGVWDISVATLTLPFSIGLIFYPGTLVDNAIYWLHDEGGILRYDMERQNLAVIELPPYEYIYHDFHFQIMSAALVLLSWINLASNSGIGRQILAVLQTGCCTNPFNWMRSFPNDWQILAG</sequence>
<dbReference type="Gene3D" id="1.20.1280.50">
    <property type="match status" value="1"/>
</dbReference>
<reference evidence="2" key="1">
    <citation type="submission" date="2014-09" db="EMBL/GenBank/DDBJ databases">
        <authorList>
            <person name="Magalhaes I.L.F."/>
            <person name="Oliveira U."/>
            <person name="Santos F.R."/>
            <person name="Vidigal T.H.D.A."/>
            <person name="Brescovit A.D."/>
            <person name="Santos A.J."/>
        </authorList>
    </citation>
    <scope>NUCLEOTIDE SEQUENCE</scope>
    <source>
        <tissue evidence="2">Shoot tissue taken approximately 20 cm above the soil surface</tissue>
    </source>
</reference>
<protein>
    <recommendedName>
        <fullName evidence="1">F-box domain-containing protein</fullName>
    </recommendedName>
</protein>
<feature type="domain" description="F-box" evidence="1">
    <location>
        <begin position="22"/>
        <end position="59"/>
    </location>
</feature>
<evidence type="ECO:0000313" key="2">
    <source>
        <dbReference type="EMBL" id="JAE04136.1"/>
    </source>
</evidence>
<dbReference type="PANTHER" id="PTHR32133">
    <property type="entry name" value="OS07G0120400 PROTEIN"/>
    <property type="match status" value="1"/>
</dbReference>
<dbReference type="InterPro" id="IPR001810">
    <property type="entry name" value="F-box_dom"/>
</dbReference>
<dbReference type="EMBL" id="GBRH01193760">
    <property type="protein sequence ID" value="JAE04136.1"/>
    <property type="molecule type" value="Transcribed_RNA"/>
</dbReference>
<dbReference type="AlphaFoldDB" id="A0A0A9F208"/>
<reference evidence="2" key="2">
    <citation type="journal article" date="2015" name="Data Brief">
        <title>Shoot transcriptome of the giant reed, Arundo donax.</title>
        <authorList>
            <person name="Barrero R.A."/>
            <person name="Guerrero F.D."/>
            <person name="Moolhuijzen P."/>
            <person name="Goolsby J.A."/>
            <person name="Tidwell J."/>
            <person name="Bellgard S.E."/>
            <person name="Bellgard M.I."/>
        </authorList>
    </citation>
    <scope>NUCLEOTIDE SEQUENCE</scope>
    <source>
        <tissue evidence="2">Shoot tissue taken approximately 20 cm above the soil surface</tissue>
    </source>
</reference>